<dbReference type="GO" id="GO:0000310">
    <property type="term" value="F:xanthine phosphoribosyltransferase activity"/>
    <property type="evidence" value="ECO:0007669"/>
    <property type="project" value="UniProtKB-UniRule"/>
</dbReference>
<dbReference type="Proteomes" id="UP000824192">
    <property type="component" value="Unassembled WGS sequence"/>
</dbReference>
<dbReference type="InterPro" id="IPR050118">
    <property type="entry name" value="Pur/Pyrimidine_PRTase"/>
</dbReference>
<evidence type="ECO:0000256" key="5">
    <source>
        <dbReference type="HAMAP-Rule" id="MF_01184"/>
    </source>
</evidence>
<comment type="caution">
    <text evidence="8">The sequence shown here is derived from an EMBL/GenBank/DDBJ whole genome shotgun (WGS) entry which is preliminary data.</text>
</comment>
<dbReference type="EMBL" id="DXGA01000019">
    <property type="protein sequence ID" value="HIW93076.1"/>
    <property type="molecule type" value="Genomic_DNA"/>
</dbReference>
<comment type="catalytic activity">
    <reaction evidence="5">
        <text>XMP + diphosphate = xanthine + 5-phospho-alpha-D-ribose 1-diphosphate</text>
        <dbReference type="Rhea" id="RHEA:10800"/>
        <dbReference type="ChEBI" id="CHEBI:17712"/>
        <dbReference type="ChEBI" id="CHEBI:33019"/>
        <dbReference type="ChEBI" id="CHEBI:57464"/>
        <dbReference type="ChEBI" id="CHEBI:58017"/>
        <dbReference type="EC" id="2.4.2.22"/>
    </reaction>
</comment>
<dbReference type="Pfam" id="PF00156">
    <property type="entry name" value="Pribosyltran"/>
    <property type="match status" value="1"/>
</dbReference>
<dbReference type="CDD" id="cd06223">
    <property type="entry name" value="PRTases_typeI"/>
    <property type="match status" value="1"/>
</dbReference>
<evidence type="ECO:0000259" key="7">
    <source>
        <dbReference type="Pfam" id="PF00156"/>
    </source>
</evidence>
<comment type="subunit">
    <text evidence="5">Homodimer.</text>
</comment>
<dbReference type="Gene3D" id="3.40.50.2020">
    <property type="match status" value="1"/>
</dbReference>
<dbReference type="AlphaFoldDB" id="A0A9D1UNG8"/>
<evidence type="ECO:0000256" key="3">
    <source>
        <dbReference type="ARBA" id="ARBA00022679"/>
    </source>
</evidence>
<comment type="similarity">
    <text evidence="5">Belongs to the purine/pyrimidine phosphoribosyltransferase family. Xpt subfamily.</text>
</comment>
<comment type="caution">
    <text evidence="5">Lacks conserved residue(s) required for the propagation of feature annotation.</text>
</comment>
<feature type="binding site" evidence="5">
    <location>
        <position position="27"/>
    </location>
    <ligand>
        <name>xanthine</name>
        <dbReference type="ChEBI" id="CHEBI:17712"/>
    </ligand>
</feature>
<feature type="domain" description="Phosphoribosyltransferase" evidence="7">
    <location>
        <begin position="44"/>
        <end position="159"/>
    </location>
</feature>
<protein>
    <recommendedName>
        <fullName evidence="5 6">Xanthine phosphoribosyltransferase</fullName>
        <shortName evidence="5">XPRTase</shortName>
        <ecNumber evidence="5 6">2.4.2.22</ecNumber>
    </recommendedName>
</protein>
<dbReference type="GO" id="GO:0005737">
    <property type="term" value="C:cytoplasm"/>
    <property type="evidence" value="ECO:0007669"/>
    <property type="project" value="UniProtKB-SubCell"/>
</dbReference>
<dbReference type="InterPro" id="IPR010079">
    <property type="entry name" value="Xanthine_PRibTrfase"/>
</dbReference>
<dbReference type="GO" id="GO:0046110">
    <property type="term" value="P:xanthine metabolic process"/>
    <property type="evidence" value="ECO:0007669"/>
    <property type="project" value="UniProtKB-UniRule"/>
</dbReference>
<evidence type="ECO:0000256" key="2">
    <source>
        <dbReference type="ARBA" id="ARBA00022676"/>
    </source>
</evidence>
<proteinExistence type="inferred from homology"/>
<evidence type="ECO:0000313" key="8">
    <source>
        <dbReference type="EMBL" id="HIW93076.1"/>
    </source>
</evidence>
<gene>
    <name evidence="5" type="primary">xpt</name>
    <name evidence="8" type="ORF">H9868_00900</name>
</gene>
<dbReference type="PANTHER" id="PTHR43864">
    <property type="entry name" value="HYPOXANTHINE/GUANINE PHOSPHORIBOSYLTRANSFERASE"/>
    <property type="match status" value="1"/>
</dbReference>
<dbReference type="SUPFAM" id="SSF53271">
    <property type="entry name" value="PRTase-like"/>
    <property type="match status" value="1"/>
</dbReference>
<accession>A0A9D1UNG8</accession>
<reference evidence="8" key="1">
    <citation type="journal article" date="2021" name="PeerJ">
        <title>Extensive microbial diversity within the chicken gut microbiome revealed by metagenomics and culture.</title>
        <authorList>
            <person name="Gilroy R."/>
            <person name="Ravi A."/>
            <person name="Getino M."/>
            <person name="Pursley I."/>
            <person name="Horton D.L."/>
            <person name="Alikhan N.F."/>
            <person name="Baker D."/>
            <person name="Gharbi K."/>
            <person name="Hall N."/>
            <person name="Watson M."/>
            <person name="Adriaenssens E.M."/>
            <person name="Foster-Nyarko E."/>
            <person name="Jarju S."/>
            <person name="Secka A."/>
            <person name="Antonio M."/>
            <person name="Oren A."/>
            <person name="Chaudhuri R.R."/>
            <person name="La Ragione R."/>
            <person name="Hildebrand F."/>
            <person name="Pallen M.J."/>
        </authorList>
    </citation>
    <scope>NUCLEOTIDE SEQUENCE</scope>
    <source>
        <strain evidence="8">ChiGjej6B6-1540</strain>
    </source>
</reference>
<dbReference type="GO" id="GO:0006166">
    <property type="term" value="P:purine ribonucleoside salvage"/>
    <property type="evidence" value="ECO:0007669"/>
    <property type="project" value="UniProtKB-KW"/>
</dbReference>
<evidence type="ECO:0000256" key="6">
    <source>
        <dbReference type="NCBIfam" id="TIGR01744"/>
    </source>
</evidence>
<comment type="function">
    <text evidence="5">Converts the preformed base xanthine, a product of nucleic acid breakdown, to xanthosine 5'-monophosphate (XMP), so it can be reused for RNA or DNA synthesis.</text>
</comment>
<dbReference type="PANTHER" id="PTHR43864:SF1">
    <property type="entry name" value="XANTHINE PHOSPHORIBOSYLTRANSFERASE"/>
    <property type="match status" value="1"/>
</dbReference>
<keyword evidence="1 5" id="KW-0963">Cytoplasm</keyword>
<comment type="pathway">
    <text evidence="5">Purine metabolism; XMP biosynthesis via salvage pathway; XMP from xanthine: step 1/1.</text>
</comment>
<dbReference type="NCBIfam" id="NF006671">
    <property type="entry name" value="PRK09219.1"/>
    <property type="match status" value="1"/>
</dbReference>
<keyword evidence="3 5" id="KW-0808">Transferase</keyword>
<dbReference type="InterPro" id="IPR029057">
    <property type="entry name" value="PRTase-like"/>
</dbReference>
<evidence type="ECO:0000256" key="1">
    <source>
        <dbReference type="ARBA" id="ARBA00022490"/>
    </source>
</evidence>
<feature type="binding site" evidence="5">
    <location>
        <begin position="128"/>
        <end position="132"/>
    </location>
    <ligand>
        <name>5-phospho-alpha-D-ribose 1-diphosphate</name>
        <dbReference type="ChEBI" id="CHEBI:58017"/>
    </ligand>
</feature>
<sequence length="191" mass="21096">MKELKQRILDEALVGEGDIIHVDMFLNHCMDMELIEHVGNELARRFKSAHITKVLTVESSGIAIACFVGRALRVPVIYAKKFQTGYIDPNVYSAETHSFSMEKSYTIRVSKKYLDEEDVVLIIDDILSNGQAALAMLELVSRSGGEVAGVGVAIEKAMREGGSVLRRMGIRVEALATVERVQDGQIVLTDD</sequence>
<comment type="subcellular location">
    <subcellularLocation>
        <location evidence="5">Cytoplasm</location>
    </subcellularLocation>
</comment>
<dbReference type="GO" id="GO:0032265">
    <property type="term" value="P:XMP salvage"/>
    <property type="evidence" value="ECO:0007669"/>
    <property type="project" value="UniProtKB-UniRule"/>
</dbReference>
<evidence type="ECO:0000313" key="9">
    <source>
        <dbReference type="Proteomes" id="UP000824192"/>
    </source>
</evidence>
<dbReference type="HAMAP" id="MF_01184">
    <property type="entry name" value="XPRTase"/>
    <property type="match status" value="1"/>
</dbReference>
<dbReference type="EC" id="2.4.2.22" evidence="5 6"/>
<dbReference type="NCBIfam" id="TIGR01744">
    <property type="entry name" value="XPRTase"/>
    <property type="match status" value="1"/>
</dbReference>
<keyword evidence="2 5" id="KW-0328">Glycosyltransferase</keyword>
<keyword evidence="4 5" id="KW-0660">Purine salvage</keyword>
<reference evidence="8" key="2">
    <citation type="submission" date="2021-04" db="EMBL/GenBank/DDBJ databases">
        <authorList>
            <person name="Gilroy R."/>
        </authorList>
    </citation>
    <scope>NUCLEOTIDE SEQUENCE</scope>
    <source>
        <strain evidence="8">ChiGjej6B6-1540</strain>
    </source>
</reference>
<feature type="binding site" evidence="5">
    <location>
        <position position="156"/>
    </location>
    <ligand>
        <name>xanthine</name>
        <dbReference type="ChEBI" id="CHEBI:17712"/>
    </ligand>
</feature>
<name>A0A9D1UNG8_9FIRM</name>
<organism evidence="8 9">
    <name type="scientific">Candidatus Flavonifractor merdipullorum</name>
    <dbReference type="NCBI Taxonomy" id="2838590"/>
    <lineage>
        <taxon>Bacteria</taxon>
        <taxon>Bacillati</taxon>
        <taxon>Bacillota</taxon>
        <taxon>Clostridia</taxon>
        <taxon>Eubacteriales</taxon>
        <taxon>Oscillospiraceae</taxon>
        <taxon>Flavonifractor</taxon>
    </lineage>
</organism>
<dbReference type="InterPro" id="IPR000836">
    <property type="entry name" value="PRTase_dom"/>
</dbReference>
<evidence type="ECO:0000256" key="4">
    <source>
        <dbReference type="ARBA" id="ARBA00022726"/>
    </source>
</evidence>